<dbReference type="FunFam" id="3.40.50.300:FF:001473">
    <property type="entry name" value="ATP-binding cassette transporter"/>
    <property type="match status" value="1"/>
</dbReference>
<evidence type="ECO:0000313" key="8">
    <source>
        <dbReference type="EMBL" id="CAG7729456.1"/>
    </source>
</evidence>
<keyword evidence="3" id="KW-0813">Transport</keyword>
<reference evidence="8" key="1">
    <citation type="submission" date="2021-06" db="EMBL/GenBank/DDBJ databases">
        <authorList>
            <person name="Hodson N. C."/>
            <person name="Mongue J. A."/>
            <person name="Jaron S. K."/>
        </authorList>
    </citation>
    <scope>NUCLEOTIDE SEQUENCE</scope>
</reference>
<evidence type="ECO:0000256" key="3">
    <source>
        <dbReference type="ARBA" id="ARBA00022448"/>
    </source>
</evidence>
<keyword evidence="9" id="KW-1185">Reference proteome</keyword>
<dbReference type="GO" id="GO:0016887">
    <property type="term" value="F:ATP hydrolysis activity"/>
    <property type="evidence" value="ECO:0007669"/>
    <property type="project" value="InterPro"/>
</dbReference>
<evidence type="ECO:0000256" key="1">
    <source>
        <dbReference type="ARBA" id="ARBA00004141"/>
    </source>
</evidence>
<evidence type="ECO:0000313" key="9">
    <source>
        <dbReference type="Proteomes" id="UP000708208"/>
    </source>
</evidence>
<comment type="subcellular location">
    <subcellularLocation>
        <location evidence="1">Membrane</location>
        <topology evidence="1">Multi-pass membrane protein</topology>
    </subcellularLocation>
</comment>
<evidence type="ECO:0000256" key="6">
    <source>
        <dbReference type="ARBA" id="ARBA00023136"/>
    </source>
</evidence>
<dbReference type="PROSITE" id="PS50893">
    <property type="entry name" value="ABC_TRANSPORTER_2"/>
    <property type="match status" value="1"/>
</dbReference>
<dbReference type="GO" id="GO:0042626">
    <property type="term" value="F:ATPase-coupled transmembrane transporter activity"/>
    <property type="evidence" value="ECO:0007669"/>
    <property type="project" value="TreeGrafter"/>
</dbReference>
<comment type="similarity">
    <text evidence="2">Belongs to the ABC transporter superfamily. ABCG family. Eye pigment precursor importer (TC 3.A.1.204) subfamily.</text>
</comment>
<dbReference type="EMBL" id="CAJVCH010178719">
    <property type="protein sequence ID" value="CAG7729456.1"/>
    <property type="molecule type" value="Genomic_DNA"/>
</dbReference>
<dbReference type="InterPro" id="IPR003439">
    <property type="entry name" value="ABC_transporter-like_ATP-bd"/>
</dbReference>
<gene>
    <name evidence="8" type="ORF">AFUS01_LOCUS18168</name>
</gene>
<protein>
    <recommendedName>
        <fullName evidence="7">ABC transporter domain-containing protein</fullName>
    </recommendedName>
</protein>
<dbReference type="GO" id="GO:0005524">
    <property type="term" value="F:ATP binding"/>
    <property type="evidence" value="ECO:0007669"/>
    <property type="project" value="InterPro"/>
</dbReference>
<organism evidence="8 9">
    <name type="scientific">Allacma fusca</name>
    <dbReference type="NCBI Taxonomy" id="39272"/>
    <lineage>
        <taxon>Eukaryota</taxon>
        <taxon>Metazoa</taxon>
        <taxon>Ecdysozoa</taxon>
        <taxon>Arthropoda</taxon>
        <taxon>Hexapoda</taxon>
        <taxon>Collembola</taxon>
        <taxon>Symphypleona</taxon>
        <taxon>Sminthuridae</taxon>
        <taxon>Allacma</taxon>
    </lineage>
</organism>
<dbReference type="GO" id="GO:0043190">
    <property type="term" value="C:ATP-binding cassette (ABC) transporter complex"/>
    <property type="evidence" value="ECO:0007669"/>
    <property type="project" value="TreeGrafter"/>
</dbReference>
<keyword evidence="5" id="KW-1133">Transmembrane helix</keyword>
<evidence type="ECO:0000256" key="2">
    <source>
        <dbReference type="ARBA" id="ARBA00005814"/>
    </source>
</evidence>
<feature type="domain" description="ABC transporter" evidence="7">
    <location>
        <begin position="11"/>
        <end position="260"/>
    </location>
</feature>
<keyword evidence="4" id="KW-0812">Transmembrane</keyword>
<dbReference type="Pfam" id="PF00005">
    <property type="entry name" value="ABC_tran"/>
    <property type="match status" value="1"/>
</dbReference>
<dbReference type="InterPro" id="IPR050352">
    <property type="entry name" value="ABCG_transporters"/>
</dbReference>
<dbReference type="PANTHER" id="PTHR48041:SF113">
    <property type="entry name" value="ATP-BINDING CASSETTE SUB-FAMILY G MEMBER 5"/>
    <property type="match status" value="1"/>
</dbReference>
<dbReference type="AlphaFoldDB" id="A0A8J2PAF9"/>
<dbReference type="PANTHER" id="PTHR48041">
    <property type="entry name" value="ABC TRANSPORTER G FAMILY MEMBER 28"/>
    <property type="match status" value="1"/>
</dbReference>
<dbReference type="OrthoDB" id="66620at2759"/>
<keyword evidence="6" id="KW-0472">Membrane</keyword>
<sequence>MSIIGPSDYVLEAVNLYYTGHVEPPTWMKQVTGTIRSGMILRDVSFEVHSGEIMAILGSKGSGKKALLDVIACRSAGVKKGYVLLNGVNINRRLFQTAGSYYSGMNDRFLQPGITVYQTLHHQTCLSLNVPSSVRKGRVRQILSDIAMTQAAGTNVDKLSPSEKRRLSIGVQLIKDPVVLLADEPAWNLDPLNTYFIVSILSNYAKKYGRLVILTMEKPRSDIFPFLDRVTYLCLGDVVYSGNTRLMLDYFRTIGFPCPEVENPLMYYLCLATVDRRSHEKFIESNNQIGLLVDKFKLEGNGFRKGGFNPGETRGSVTPLHALGTPSVFSKIFTLVM</sequence>
<proteinExistence type="inferred from homology"/>
<evidence type="ECO:0000256" key="5">
    <source>
        <dbReference type="ARBA" id="ARBA00022989"/>
    </source>
</evidence>
<evidence type="ECO:0000259" key="7">
    <source>
        <dbReference type="PROSITE" id="PS50893"/>
    </source>
</evidence>
<name>A0A8J2PAF9_9HEXA</name>
<accession>A0A8J2PAF9</accession>
<comment type="caution">
    <text evidence="8">The sequence shown here is derived from an EMBL/GenBank/DDBJ whole genome shotgun (WGS) entry which is preliminary data.</text>
</comment>
<dbReference type="Proteomes" id="UP000708208">
    <property type="component" value="Unassembled WGS sequence"/>
</dbReference>
<evidence type="ECO:0000256" key="4">
    <source>
        <dbReference type="ARBA" id="ARBA00022692"/>
    </source>
</evidence>